<gene>
    <name evidence="1" type="ORF">FCI23_06530</name>
</gene>
<dbReference type="EMBL" id="SUMC01000004">
    <property type="protein sequence ID" value="TKA12446.1"/>
    <property type="molecule type" value="Genomic_DNA"/>
</dbReference>
<keyword evidence="2" id="KW-1185">Reference proteome</keyword>
<proteinExistence type="predicted"/>
<name>A0A4U0SR59_9ACTN</name>
<comment type="caution">
    <text evidence="1">The sequence shown here is derived from an EMBL/GenBank/DDBJ whole genome shotgun (WGS) entry which is preliminary data.</text>
</comment>
<protein>
    <submittedName>
        <fullName evidence="1">DUF393 domain-containing protein</fullName>
    </submittedName>
</protein>
<dbReference type="Proteomes" id="UP000305778">
    <property type="component" value="Unassembled WGS sequence"/>
</dbReference>
<dbReference type="Pfam" id="PF04134">
    <property type="entry name" value="DCC1-like"/>
    <property type="match status" value="1"/>
</dbReference>
<dbReference type="OrthoDB" id="9813713at2"/>
<accession>A0A4U0SR59</accession>
<reference evidence="1 2" key="1">
    <citation type="submission" date="2019-04" db="EMBL/GenBank/DDBJ databases">
        <title>Streptomyces oryziradicis sp. nov., a novel actinomycete isolated from rhizosphere soil of rice (Oryza sativa L.).</title>
        <authorList>
            <person name="Li C."/>
        </authorList>
    </citation>
    <scope>NUCLEOTIDE SEQUENCE [LARGE SCALE GENOMIC DNA]</scope>
    <source>
        <strain evidence="1 2">NEAU-C40</strain>
    </source>
</reference>
<dbReference type="InterPro" id="IPR007263">
    <property type="entry name" value="DCC1-like"/>
</dbReference>
<dbReference type="RefSeq" id="WP_136722479.1">
    <property type="nucleotide sequence ID" value="NZ_JAOPYF010000202.1"/>
</dbReference>
<sequence length="128" mass="13755">MRSRPVLVYDGDCAFCTSSVRFAERHLRLNCEVTPWQFADLGALGVTRERAEYELLWVAPDGAVRGGAQAVAKLLLGAGRGWAVAGALLALPPLRWLAHGVYRSIANNREKMPGGTPACAVPTGRRPG</sequence>
<evidence type="ECO:0000313" key="1">
    <source>
        <dbReference type="EMBL" id="TKA12446.1"/>
    </source>
</evidence>
<evidence type="ECO:0000313" key="2">
    <source>
        <dbReference type="Proteomes" id="UP000305778"/>
    </source>
</evidence>
<dbReference type="GO" id="GO:0015035">
    <property type="term" value="F:protein-disulfide reductase activity"/>
    <property type="evidence" value="ECO:0007669"/>
    <property type="project" value="InterPro"/>
</dbReference>
<dbReference type="AlphaFoldDB" id="A0A4U0SR59"/>
<organism evidence="1 2">
    <name type="scientific">Actinacidiphila oryziradicis</name>
    <dbReference type="NCBI Taxonomy" id="2571141"/>
    <lineage>
        <taxon>Bacteria</taxon>
        <taxon>Bacillati</taxon>
        <taxon>Actinomycetota</taxon>
        <taxon>Actinomycetes</taxon>
        <taxon>Kitasatosporales</taxon>
        <taxon>Streptomycetaceae</taxon>
        <taxon>Actinacidiphila</taxon>
    </lineage>
</organism>